<evidence type="ECO:0000256" key="1">
    <source>
        <dbReference type="ARBA" id="ARBA00008779"/>
    </source>
</evidence>
<keyword evidence="6" id="KW-1133">Transmembrane helix</keyword>
<dbReference type="PANTHER" id="PTHR42693">
    <property type="entry name" value="ARYLSULFATASE FAMILY MEMBER"/>
    <property type="match status" value="1"/>
</dbReference>
<dbReference type="GO" id="GO:0047753">
    <property type="term" value="F:choline-sulfatase activity"/>
    <property type="evidence" value="ECO:0007669"/>
    <property type="project" value="UniProtKB-EC"/>
</dbReference>
<sequence length="501" mass="56231">MFDLVNRVGWESRFHNRQEFPGPFPQRNAAMIKCMRIAAIAFFVWGCILGNGSLWAESKGRPNVVVILADDLGWGDLGCFGAPDLETPHVDRLAREGMRMINFYANCPVCSPTRASLLTGCYPDAVGVPGVIRTHSNNSWGYLNPQVELLPAFLAQAGYHTALVGKWHLGLDRPNIPTARGFAYFHGFLGDMMDDYFNHRRHGINYMRENETEIDPAGHATDLFTRWACEYIDSRADSARRGQPFFLYLAYNAPHVPIQPPDEWLQRYRQRHPDAPERRAKLAALIEHMDWGIGEVLNTLDRSGLAEETLVIFTSDNGGQLDVGARNGPYRSGKGTMYEGGIRVPMVVRWPGRIAPGSQSDAVAITMDLFASILDAAGAVVPEGRTGVTLLPIWKGEKNRLPSRDLFWVRLEGGVFSYAARRGDYKLIRPAPQKGKQPPDELYDLAADPYEKQDLRTTRPELYEEMVRLLEEHIQSVKDIPWRDERGLGPGEIPPATTSTR</sequence>
<keyword evidence="6" id="KW-0472">Membrane</keyword>
<dbReference type="PANTHER" id="PTHR42693:SF33">
    <property type="entry name" value="ARYLSULFATASE"/>
    <property type="match status" value="1"/>
</dbReference>
<name>A0A286R9P8_9BACT</name>
<dbReference type="Gene3D" id="3.30.1120.10">
    <property type="match status" value="1"/>
</dbReference>
<dbReference type="GO" id="GO:0004065">
    <property type="term" value="F:arylsulfatase activity"/>
    <property type="evidence" value="ECO:0007669"/>
    <property type="project" value="TreeGrafter"/>
</dbReference>
<dbReference type="Pfam" id="PF00884">
    <property type="entry name" value="Sulfatase"/>
    <property type="match status" value="1"/>
</dbReference>
<evidence type="ECO:0000256" key="2">
    <source>
        <dbReference type="ARBA" id="ARBA00022723"/>
    </source>
</evidence>
<evidence type="ECO:0000313" key="9">
    <source>
        <dbReference type="Proteomes" id="UP000215086"/>
    </source>
</evidence>
<comment type="similarity">
    <text evidence="1">Belongs to the sulfatase family.</text>
</comment>
<keyword evidence="2" id="KW-0479">Metal-binding</keyword>
<protein>
    <submittedName>
        <fullName evidence="8">Choline-sulfatase</fullName>
        <ecNumber evidence="8">3.1.6.6</ecNumber>
    </submittedName>
</protein>
<evidence type="ECO:0000256" key="5">
    <source>
        <dbReference type="SAM" id="MobiDB-lite"/>
    </source>
</evidence>
<evidence type="ECO:0000256" key="4">
    <source>
        <dbReference type="ARBA" id="ARBA00022837"/>
    </source>
</evidence>
<keyword evidence="9" id="KW-1185">Reference proteome</keyword>
<feature type="transmembrane region" description="Helical" evidence="6">
    <location>
        <begin position="37"/>
        <end position="56"/>
    </location>
</feature>
<dbReference type="PROSITE" id="PS00523">
    <property type="entry name" value="SULFATASE_1"/>
    <property type="match status" value="1"/>
</dbReference>
<dbReference type="Proteomes" id="UP000215086">
    <property type="component" value="Chromosome"/>
</dbReference>
<dbReference type="Gene3D" id="3.40.720.10">
    <property type="entry name" value="Alkaline Phosphatase, subunit A"/>
    <property type="match status" value="1"/>
</dbReference>
<dbReference type="InterPro" id="IPR050738">
    <property type="entry name" value="Sulfatase"/>
</dbReference>
<feature type="domain" description="Sulfatase N-terminal" evidence="7">
    <location>
        <begin position="62"/>
        <end position="379"/>
    </location>
</feature>
<keyword evidence="3 8" id="KW-0378">Hydrolase</keyword>
<gene>
    <name evidence="8" type="ORF">THTE_0087</name>
</gene>
<proteinExistence type="inferred from homology"/>
<organism evidence="8 9">
    <name type="scientific">Thermogutta terrifontis</name>
    <dbReference type="NCBI Taxonomy" id="1331910"/>
    <lineage>
        <taxon>Bacteria</taxon>
        <taxon>Pseudomonadati</taxon>
        <taxon>Planctomycetota</taxon>
        <taxon>Planctomycetia</taxon>
        <taxon>Pirellulales</taxon>
        <taxon>Thermoguttaceae</taxon>
        <taxon>Thermogutta</taxon>
    </lineage>
</organism>
<evidence type="ECO:0000256" key="3">
    <source>
        <dbReference type="ARBA" id="ARBA00022801"/>
    </source>
</evidence>
<dbReference type="EC" id="3.1.6.6" evidence="8"/>
<evidence type="ECO:0000256" key="6">
    <source>
        <dbReference type="SAM" id="Phobius"/>
    </source>
</evidence>
<dbReference type="PROSITE" id="PS00149">
    <property type="entry name" value="SULFATASE_2"/>
    <property type="match status" value="1"/>
</dbReference>
<reference evidence="8 9" key="1">
    <citation type="journal article" name="Front. Microbiol.">
        <title>Sugar Metabolism of the First Thermophilic Planctomycete Thermogutta terrifontis: Comparative Genomic and Transcriptomic Approaches.</title>
        <authorList>
            <person name="Elcheninov A.G."/>
            <person name="Menzel P."/>
            <person name="Gudbergsdottir S.R."/>
            <person name="Slesarev A.I."/>
            <person name="Kadnikov V.V."/>
            <person name="Krogh A."/>
            <person name="Bonch-Osmolovskaya E.A."/>
            <person name="Peng X."/>
            <person name="Kublanov I.V."/>
        </authorList>
    </citation>
    <scope>NUCLEOTIDE SEQUENCE [LARGE SCALE GENOMIC DNA]</scope>
    <source>
        <strain evidence="8 9">R1</strain>
    </source>
</reference>
<dbReference type="GO" id="GO:0046872">
    <property type="term" value="F:metal ion binding"/>
    <property type="evidence" value="ECO:0007669"/>
    <property type="project" value="UniProtKB-KW"/>
</dbReference>
<dbReference type="EMBL" id="CP018477">
    <property type="protein sequence ID" value="ASV72689.1"/>
    <property type="molecule type" value="Genomic_DNA"/>
</dbReference>
<evidence type="ECO:0000259" key="7">
    <source>
        <dbReference type="Pfam" id="PF00884"/>
    </source>
</evidence>
<evidence type="ECO:0000313" key="8">
    <source>
        <dbReference type="EMBL" id="ASV72689.1"/>
    </source>
</evidence>
<dbReference type="SUPFAM" id="SSF53649">
    <property type="entry name" value="Alkaline phosphatase-like"/>
    <property type="match status" value="1"/>
</dbReference>
<dbReference type="AlphaFoldDB" id="A0A286R9P8"/>
<dbReference type="KEGG" id="ttf:THTE_0087"/>
<feature type="region of interest" description="Disordered" evidence="5">
    <location>
        <begin position="481"/>
        <end position="501"/>
    </location>
</feature>
<accession>A0A286R9P8</accession>
<dbReference type="InterPro" id="IPR017850">
    <property type="entry name" value="Alkaline_phosphatase_core_sf"/>
</dbReference>
<keyword evidence="4" id="KW-0106">Calcium</keyword>
<dbReference type="InterPro" id="IPR000917">
    <property type="entry name" value="Sulfatase_N"/>
</dbReference>
<keyword evidence="6" id="KW-0812">Transmembrane</keyword>
<dbReference type="InterPro" id="IPR024607">
    <property type="entry name" value="Sulfatase_CS"/>
</dbReference>